<dbReference type="PANTHER" id="PTHR43364:SF4">
    <property type="entry name" value="NAD(P)-LINKED OXIDOREDUCTASE SUPERFAMILY PROTEIN"/>
    <property type="match status" value="1"/>
</dbReference>
<evidence type="ECO:0000313" key="4">
    <source>
        <dbReference type="Proteomes" id="UP000315677"/>
    </source>
</evidence>
<dbReference type="InterPro" id="IPR050523">
    <property type="entry name" value="AKR_Detox_Biosynth"/>
</dbReference>
<dbReference type="GO" id="GO:0016491">
    <property type="term" value="F:oxidoreductase activity"/>
    <property type="evidence" value="ECO:0007669"/>
    <property type="project" value="UniProtKB-KW"/>
</dbReference>
<gene>
    <name evidence="3" type="ORF">FB558_3806</name>
</gene>
<dbReference type="OrthoDB" id="9768793at2"/>
<dbReference type="SUPFAM" id="SSF51430">
    <property type="entry name" value="NAD(P)-linked oxidoreductase"/>
    <property type="match status" value="1"/>
</dbReference>
<protein>
    <submittedName>
        <fullName evidence="3">Aryl-alcohol dehydrogenase-like predicted oxidoreductase</fullName>
    </submittedName>
</protein>
<dbReference type="InterPro" id="IPR023210">
    <property type="entry name" value="NADP_OxRdtase_dom"/>
</dbReference>
<dbReference type="CDD" id="cd19088">
    <property type="entry name" value="AKR_AKR13B1"/>
    <property type="match status" value="1"/>
</dbReference>
<evidence type="ECO:0000256" key="1">
    <source>
        <dbReference type="ARBA" id="ARBA00023002"/>
    </source>
</evidence>
<dbReference type="InterPro" id="IPR036812">
    <property type="entry name" value="NAD(P)_OxRdtase_dom_sf"/>
</dbReference>
<reference evidence="3 4" key="1">
    <citation type="submission" date="2019-06" db="EMBL/GenBank/DDBJ databases">
        <title>Sequencing the genomes of 1000 actinobacteria strains.</title>
        <authorList>
            <person name="Klenk H.-P."/>
        </authorList>
    </citation>
    <scope>NUCLEOTIDE SEQUENCE [LARGE SCALE GENOMIC DNA]</scope>
    <source>
        <strain evidence="3 4">DSM 45301</strain>
    </source>
</reference>
<comment type="caution">
    <text evidence="3">The sequence shown here is derived from an EMBL/GenBank/DDBJ whole genome shotgun (WGS) entry which is preliminary data.</text>
</comment>
<dbReference type="Gene3D" id="3.20.20.100">
    <property type="entry name" value="NADP-dependent oxidoreductase domain"/>
    <property type="match status" value="1"/>
</dbReference>
<dbReference type="Pfam" id="PF00248">
    <property type="entry name" value="Aldo_ket_red"/>
    <property type="match status" value="2"/>
</dbReference>
<feature type="domain" description="NADP-dependent oxidoreductase" evidence="2">
    <location>
        <begin position="27"/>
        <end position="222"/>
    </location>
</feature>
<dbReference type="Proteomes" id="UP000315677">
    <property type="component" value="Unassembled WGS sequence"/>
</dbReference>
<dbReference type="EMBL" id="VFPA01000002">
    <property type="protein sequence ID" value="TQM11249.1"/>
    <property type="molecule type" value="Genomic_DNA"/>
</dbReference>
<accession>A0A543DPJ8</accession>
<dbReference type="PANTHER" id="PTHR43364">
    <property type="entry name" value="NADH-SPECIFIC METHYLGLYOXAL REDUCTASE-RELATED"/>
    <property type="match status" value="1"/>
</dbReference>
<organism evidence="3 4">
    <name type="scientific">Pseudonocardia kunmingensis</name>
    <dbReference type="NCBI Taxonomy" id="630975"/>
    <lineage>
        <taxon>Bacteria</taxon>
        <taxon>Bacillati</taxon>
        <taxon>Actinomycetota</taxon>
        <taxon>Actinomycetes</taxon>
        <taxon>Pseudonocardiales</taxon>
        <taxon>Pseudonocardiaceae</taxon>
        <taxon>Pseudonocardia</taxon>
    </lineage>
</organism>
<keyword evidence="4" id="KW-1185">Reference proteome</keyword>
<dbReference type="AlphaFoldDB" id="A0A543DPJ8"/>
<evidence type="ECO:0000313" key="3">
    <source>
        <dbReference type="EMBL" id="TQM11249.1"/>
    </source>
</evidence>
<feature type="domain" description="NADP-dependent oxidoreductase" evidence="2">
    <location>
        <begin position="231"/>
        <end position="293"/>
    </location>
</feature>
<evidence type="ECO:0000259" key="2">
    <source>
        <dbReference type="Pfam" id="PF00248"/>
    </source>
</evidence>
<sequence length="305" mass="33261">MTDPEGGSHRLTDEVGTVRIGDRDVRRLGFGAMRISGARTPDGVRDRATAIALVRGVHDHGMRFLDAANIYGYGECEEIIAEALHPYPDDLLIGTKAGFEPGKLRPGMTSLPPLGRPEHIRQECEKSLRRLRLDCIEFYQVHVPDPAVPYAETVGAFADLQREGKVCHIGVSNVDLPQLEVARGVCEVVAVQNRYNVAERRSEPVLDRCEELGIPFIPHTPLVRDAPVVTAVLQEVAGELAASPRQVAIAWLLARSPVMAPIPGTSDLAHALHNVEAARVTLTSAQWERLDSAARGTTDQEARVS</sequence>
<dbReference type="RefSeq" id="WP_142055249.1">
    <property type="nucleotide sequence ID" value="NZ_VFPA01000002.1"/>
</dbReference>
<keyword evidence="1" id="KW-0560">Oxidoreductase</keyword>
<name>A0A543DPJ8_9PSEU</name>
<proteinExistence type="predicted"/>